<keyword evidence="9" id="KW-1185">Reference proteome</keyword>
<dbReference type="eggNOG" id="COG1164">
    <property type="taxonomic scope" value="Bacteria"/>
</dbReference>
<sequence length="540" mass="62058">MSLVPFDFKVDDSRHERASIHFVMRRLLCWVLILAGTCVAQKPAPIAAQLDAREQQLEKLYADYWRMEYKIALGESNLSSRPIQEQIRTVVSDDKFLVQLKKAKFTDPLLQKRQKLFLNEAVYTKITNDPALTAVVEQVTNQDNAIRYKVGDRSLTRAELTDLLEHNPDRRIREAAWRAETQITKANGDHIRQAIRLRNDLASKYSDEIFSMFMLHRKGLEVQDLFSWFDQIKEQTEPEYQRLLAQMRKVLGVAKIEPWDLDFYFANFTQSFEAQKFPVAEGWPKAKQLAQALGYNLDSVEMHDADLGFGGAAYPVLYGKEAKILANRYKGIDYYDHLFHATGHALHYELMDEPSYLIRANYAEPMDEGTAQVFTLQLYRPEVEIKTFALSPAQARQMGTSYRLRQLMEVRGTIADALSEFETYGDPDQDPSAVYNRIHSQYLGVDMHDEPVWAFNSLYGSDPIYLQSLVVGDMVAHQIVHHIDQQYGRTWGKAAGEELKADFFARGAEMTIDEYMKKGTGEALTPRYLVRFLSGSLTLQ</sequence>
<keyword evidence="5 6" id="KW-0482">Metalloprotease</keyword>
<dbReference type="Pfam" id="PF01432">
    <property type="entry name" value="Peptidase_M3"/>
    <property type="match status" value="1"/>
</dbReference>
<keyword evidence="2 6" id="KW-0479">Metal-binding</keyword>
<dbReference type="Proteomes" id="UP000002432">
    <property type="component" value="Chromosome"/>
</dbReference>
<dbReference type="GO" id="GO:0006508">
    <property type="term" value="P:proteolysis"/>
    <property type="evidence" value="ECO:0007669"/>
    <property type="project" value="UniProtKB-KW"/>
</dbReference>
<evidence type="ECO:0000313" key="8">
    <source>
        <dbReference type="EMBL" id="ABF40183.1"/>
    </source>
</evidence>
<proteinExistence type="inferred from homology"/>
<dbReference type="OrthoDB" id="9762795at2"/>
<gene>
    <name evidence="8" type="ordered locus">Acid345_1180</name>
</gene>
<dbReference type="KEGG" id="aba:Acid345_1180"/>
<name>Q1ISG7_KORVE</name>
<evidence type="ECO:0000313" key="9">
    <source>
        <dbReference type="Proteomes" id="UP000002432"/>
    </source>
</evidence>
<organism evidence="8 9">
    <name type="scientific">Koribacter versatilis (strain Ellin345)</name>
    <dbReference type="NCBI Taxonomy" id="204669"/>
    <lineage>
        <taxon>Bacteria</taxon>
        <taxon>Pseudomonadati</taxon>
        <taxon>Acidobacteriota</taxon>
        <taxon>Terriglobia</taxon>
        <taxon>Terriglobales</taxon>
        <taxon>Candidatus Korobacteraceae</taxon>
        <taxon>Candidatus Korobacter</taxon>
    </lineage>
</organism>
<dbReference type="Gene3D" id="1.10.1370.30">
    <property type="match status" value="2"/>
</dbReference>
<dbReference type="SUPFAM" id="SSF55486">
    <property type="entry name" value="Metalloproteases ('zincins'), catalytic domain"/>
    <property type="match status" value="1"/>
</dbReference>
<dbReference type="GO" id="GO:0046872">
    <property type="term" value="F:metal ion binding"/>
    <property type="evidence" value="ECO:0007669"/>
    <property type="project" value="UniProtKB-UniRule"/>
</dbReference>
<dbReference type="EnsemblBacteria" id="ABF40183">
    <property type="protein sequence ID" value="ABF40183"/>
    <property type="gene ID" value="Acid345_1180"/>
</dbReference>
<keyword evidence="3 6" id="KW-0378">Hydrolase</keyword>
<dbReference type="AlphaFoldDB" id="Q1ISG7"/>
<comment type="cofactor">
    <cofactor evidence="6">
        <name>Zn(2+)</name>
        <dbReference type="ChEBI" id="CHEBI:29105"/>
    </cofactor>
    <text evidence="6">Binds 1 zinc ion.</text>
</comment>
<protein>
    <submittedName>
        <fullName evidence="8">Oligoendopeptidase F-like protein</fullName>
    </submittedName>
</protein>
<comment type="similarity">
    <text evidence="6">Belongs to the peptidase M3 family.</text>
</comment>
<dbReference type="EMBL" id="CP000360">
    <property type="protein sequence ID" value="ABF40183.1"/>
    <property type="molecule type" value="Genomic_DNA"/>
</dbReference>
<dbReference type="HOGENOM" id="CLU_504121_0_0_0"/>
<evidence type="ECO:0000256" key="3">
    <source>
        <dbReference type="ARBA" id="ARBA00022801"/>
    </source>
</evidence>
<dbReference type="STRING" id="204669.Acid345_1180"/>
<evidence type="ECO:0000256" key="5">
    <source>
        <dbReference type="ARBA" id="ARBA00023049"/>
    </source>
</evidence>
<keyword evidence="1 6" id="KW-0645">Protease</keyword>
<feature type="domain" description="Peptidase M3A/M3B catalytic" evidence="7">
    <location>
        <begin position="164"/>
        <end position="269"/>
    </location>
</feature>
<accession>Q1ISG7</accession>
<dbReference type="GO" id="GO:0004222">
    <property type="term" value="F:metalloendopeptidase activity"/>
    <property type="evidence" value="ECO:0007669"/>
    <property type="project" value="InterPro"/>
</dbReference>
<reference evidence="8 9" key="1">
    <citation type="journal article" date="2009" name="Appl. Environ. Microbiol.">
        <title>Three genomes from the phylum Acidobacteria provide insight into the lifestyles of these microorganisms in soils.</title>
        <authorList>
            <person name="Ward N.L."/>
            <person name="Challacombe J.F."/>
            <person name="Janssen P.H."/>
            <person name="Henrissat B."/>
            <person name="Coutinho P.M."/>
            <person name="Wu M."/>
            <person name="Xie G."/>
            <person name="Haft D.H."/>
            <person name="Sait M."/>
            <person name="Badger J."/>
            <person name="Barabote R.D."/>
            <person name="Bradley B."/>
            <person name="Brettin T.S."/>
            <person name="Brinkac L.M."/>
            <person name="Bruce D."/>
            <person name="Creasy T."/>
            <person name="Daugherty S.C."/>
            <person name="Davidsen T.M."/>
            <person name="DeBoy R.T."/>
            <person name="Detter J.C."/>
            <person name="Dodson R.J."/>
            <person name="Durkin A.S."/>
            <person name="Ganapathy A."/>
            <person name="Gwinn-Giglio M."/>
            <person name="Han C.S."/>
            <person name="Khouri H."/>
            <person name="Kiss H."/>
            <person name="Kothari S.P."/>
            <person name="Madupu R."/>
            <person name="Nelson K.E."/>
            <person name="Nelson W.C."/>
            <person name="Paulsen I."/>
            <person name="Penn K."/>
            <person name="Ren Q."/>
            <person name="Rosovitz M.J."/>
            <person name="Selengut J.D."/>
            <person name="Shrivastava S."/>
            <person name="Sullivan S.A."/>
            <person name="Tapia R."/>
            <person name="Thompson L.S."/>
            <person name="Watkins K.L."/>
            <person name="Yang Q."/>
            <person name="Yu C."/>
            <person name="Zafar N."/>
            <person name="Zhou L."/>
            <person name="Kuske C.R."/>
        </authorList>
    </citation>
    <scope>NUCLEOTIDE SEQUENCE [LARGE SCALE GENOMIC DNA]</scope>
    <source>
        <strain evidence="8 9">Ellin345</strain>
    </source>
</reference>
<dbReference type="InterPro" id="IPR001567">
    <property type="entry name" value="Pept_M3A_M3B_dom"/>
</dbReference>
<evidence type="ECO:0000256" key="4">
    <source>
        <dbReference type="ARBA" id="ARBA00022833"/>
    </source>
</evidence>
<keyword evidence="4 6" id="KW-0862">Zinc</keyword>
<evidence type="ECO:0000256" key="1">
    <source>
        <dbReference type="ARBA" id="ARBA00022670"/>
    </source>
</evidence>
<evidence type="ECO:0000256" key="2">
    <source>
        <dbReference type="ARBA" id="ARBA00022723"/>
    </source>
</evidence>
<evidence type="ECO:0000259" key="7">
    <source>
        <dbReference type="Pfam" id="PF01432"/>
    </source>
</evidence>
<evidence type="ECO:0000256" key="6">
    <source>
        <dbReference type="RuleBase" id="RU003435"/>
    </source>
</evidence>